<proteinExistence type="predicted"/>
<reference evidence="1 2" key="1">
    <citation type="submission" date="2014-12" db="EMBL/GenBank/DDBJ databases">
        <title>Draft genome sequences of 29 type strains of Enterococci.</title>
        <authorList>
            <person name="Zhong Z."/>
            <person name="Sun Z."/>
            <person name="Liu W."/>
            <person name="Zhang W."/>
            <person name="Zhang H."/>
        </authorList>
    </citation>
    <scope>NUCLEOTIDE SEQUENCE [LARGE SCALE GENOMIC DNA]</scope>
    <source>
        <strain evidence="1 2">DSM 22802</strain>
    </source>
</reference>
<dbReference type="OrthoDB" id="2191674at2"/>
<evidence type="ECO:0000313" key="2">
    <source>
        <dbReference type="Proteomes" id="UP000183700"/>
    </source>
</evidence>
<gene>
    <name evidence="1" type="ORF">RV00_GL002892</name>
</gene>
<accession>A0A1L8STN5</accession>
<dbReference type="EMBL" id="JXKM01000007">
    <property type="protein sequence ID" value="OJG35338.1"/>
    <property type="molecule type" value="Genomic_DNA"/>
</dbReference>
<evidence type="ECO:0000313" key="1">
    <source>
        <dbReference type="EMBL" id="OJG35338.1"/>
    </source>
</evidence>
<comment type="caution">
    <text evidence="1">The sequence shown here is derived from an EMBL/GenBank/DDBJ whole genome shotgun (WGS) entry which is preliminary data.</text>
</comment>
<sequence>MGMQISFFVKDQSADCYFEKIQASFFEEEKVIEQAYPKEGFDAVLDEALLAVLRNVFDTLEKVGDTEDYLQFLDFKIKNVYNSAFVSKHFLLYQNTEVEELMAHVLTEIADPLAEGYFESLIDYLETTIDDEVFVDFRLNGEELLLEVQSQGRKVSLVEPLKQLMIDYDESFERVATEILESFV</sequence>
<organism evidence="1 2">
    <name type="scientific">Enterococcus devriesei</name>
    <dbReference type="NCBI Taxonomy" id="319970"/>
    <lineage>
        <taxon>Bacteria</taxon>
        <taxon>Bacillati</taxon>
        <taxon>Bacillota</taxon>
        <taxon>Bacilli</taxon>
        <taxon>Lactobacillales</taxon>
        <taxon>Enterococcaceae</taxon>
        <taxon>Enterococcus</taxon>
    </lineage>
</organism>
<dbReference type="RefSeq" id="WP_071862672.1">
    <property type="nucleotide sequence ID" value="NZ_JBHLVS010000010.1"/>
</dbReference>
<dbReference type="STRING" id="319970.RV00_GL002892"/>
<name>A0A1L8STN5_9ENTE</name>
<protein>
    <submittedName>
        <fullName evidence="1">Uncharacterized protein</fullName>
    </submittedName>
</protein>
<dbReference type="Proteomes" id="UP000183700">
    <property type="component" value="Unassembled WGS sequence"/>
</dbReference>
<keyword evidence="2" id="KW-1185">Reference proteome</keyword>
<dbReference type="AlphaFoldDB" id="A0A1L8STN5"/>